<evidence type="ECO:0000313" key="2">
    <source>
        <dbReference type="EMBL" id="WGS65890.1"/>
    </source>
</evidence>
<dbReference type="Gene3D" id="3.40.50.300">
    <property type="entry name" value="P-loop containing nucleotide triphosphate hydrolases"/>
    <property type="match status" value="1"/>
</dbReference>
<evidence type="ECO:0000313" key="3">
    <source>
        <dbReference type="Proteomes" id="UP001232493"/>
    </source>
</evidence>
<sequence length="557" mass="65828">MKKLKRLPIGRSDFKSIIEDNMYYIDKSMLIKDIIESGNVVLITRPRRFGKTLNMTMMKYFFRNDQDNKHLFEGLKIWEEKEIREKYLNKYPTIFISFKDLKQPNIEDMILSLKEIISSLYNKYTYLLETKEITQWDKKKIVEILDKTANKASFENSIKNLTEYLYRYYKQKVILLIDEYDTPIQQSYLNGYYNEFINFMGNILGNALKDNEYLEKGVLTGITRVAKESIFTGVNNLQASTVLSELFNDKFGLTWEEVEETLKYYGLEYEKEKVIEWYNGYNFGGKEIYNPYSIINLARNNGEIKYYWINSSGNELIKQLIRQSTAEVKTKIEELIEGKEIESSIDENLVYGDLDKSTEESIWTLFLFTGYLTWVEHVGEEGEPKYKLRITNKETKRFFENTVINILEENKIEYENILLLLKQGKKIEFSENFKRMVEETISYFDVSGEEPERFYHGLILGMIVGLKNKYIIKSNREAGYGRADLILIPKEKTEPGIIFEFKKYSVDFDKDLKDSAEKGLKQIEERGYEKEIKSYGIEKIIKVAIAFYKKNIEIIIK</sequence>
<dbReference type="RefSeq" id="WP_281000755.1">
    <property type="nucleotide sequence ID" value="NZ_CP069362.1"/>
</dbReference>
<dbReference type="InterPro" id="IPR027417">
    <property type="entry name" value="P-loop_NTPase"/>
</dbReference>
<proteinExistence type="predicted"/>
<dbReference type="EMBL" id="CP069362">
    <property type="protein sequence ID" value="WGS65890.1"/>
    <property type="molecule type" value="Genomic_DNA"/>
</dbReference>
<dbReference type="SUPFAM" id="SSF52540">
    <property type="entry name" value="P-loop containing nucleoside triphosphate hydrolases"/>
    <property type="match status" value="1"/>
</dbReference>
<reference evidence="2 3" key="1">
    <citation type="submission" date="2021-02" db="EMBL/GenBank/DDBJ databases">
        <title>Characterization of Marinitoga sp. nov. str. BP5-C20A.</title>
        <authorList>
            <person name="Erauso G."/>
            <person name="Postec A."/>
        </authorList>
    </citation>
    <scope>NUCLEOTIDE SEQUENCE [LARGE SCALE GENOMIC DNA]</scope>
    <source>
        <strain evidence="2 3">BP5-C20A</strain>
    </source>
</reference>
<feature type="domain" description="AAA-ATPase-like" evidence="1">
    <location>
        <begin position="8"/>
        <end position="231"/>
    </location>
</feature>
<dbReference type="PANTHER" id="PTHR34825">
    <property type="entry name" value="CONSERVED PROTEIN, WITH A WEAK D-GALACTARATE DEHYDRATASE/ALTRONATE HYDROLASE DOMAIN"/>
    <property type="match status" value="1"/>
</dbReference>
<dbReference type="InterPro" id="IPR012547">
    <property type="entry name" value="PDDEXK_9"/>
</dbReference>
<dbReference type="PANTHER" id="PTHR34825:SF1">
    <property type="entry name" value="AAA-ATPASE-LIKE DOMAIN-CONTAINING PROTEIN"/>
    <property type="match status" value="1"/>
</dbReference>
<protein>
    <submittedName>
        <fullName evidence="2">AAA family ATPase</fullName>
    </submittedName>
</protein>
<evidence type="ECO:0000259" key="1">
    <source>
        <dbReference type="Pfam" id="PF09820"/>
    </source>
</evidence>
<dbReference type="Pfam" id="PF08011">
    <property type="entry name" value="PDDEXK_9"/>
    <property type="match status" value="1"/>
</dbReference>
<dbReference type="Proteomes" id="UP001232493">
    <property type="component" value="Chromosome"/>
</dbReference>
<accession>A0ABY8PTG4</accession>
<gene>
    <name evidence="2" type="ORF">JRV97_04900</name>
</gene>
<name>A0ABY8PTG4_9BACT</name>
<keyword evidence="3" id="KW-1185">Reference proteome</keyword>
<dbReference type="Pfam" id="PF09820">
    <property type="entry name" value="AAA-ATPase_like"/>
    <property type="match status" value="1"/>
</dbReference>
<organism evidence="2 3">
    <name type="scientific">Marinitoga aeolica</name>
    <dbReference type="NCBI Taxonomy" id="2809031"/>
    <lineage>
        <taxon>Bacteria</taxon>
        <taxon>Thermotogati</taxon>
        <taxon>Thermotogota</taxon>
        <taxon>Thermotogae</taxon>
        <taxon>Petrotogales</taxon>
        <taxon>Petrotogaceae</taxon>
        <taxon>Marinitoga</taxon>
    </lineage>
</organism>
<dbReference type="InterPro" id="IPR018631">
    <property type="entry name" value="AAA-ATPase-like_dom"/>
</dbReference>